<evidence type="ECO:0000256" key="4">
    <source>
        <dbReference type="ARBA" id="ARBA00023136"/>
    </source>
</evidence>
<keyword evidence="5" id="KW-1133">Transmembrane helix</keyword>
<reference evidence="8" key="1">
    <citation type="submission" date="2025-08" db="UniProtKB">
        <authorList>
            <consortium name="RefSeq"/>
        </authorList>
    </citation>
    <scope>IDENTIFICATION</scope>
</reference>
<dbReference type="InterPro" id="IPR008983">
    <property type="entry name" value="Tumour_necrosis_fac-like_dom"/>
</dbReference>
<dbReference type="GeneID" id="114443923"/>
<evidence type="ECO:0000313" key="8">
    <source>
        <dbReference type="RefSeq" id="XP_028274102.1"/>
    </source>
</evidence>
<organism evidence="7 8">
    <name type="scientific">Parambassis ranga</name>
    <name type="common">Indian glassy fish</name>
    <dbReference type="NCBI Taxonomy" id="210632"/>
    <lineage>
        <taxon>Eukaryota</taxon>
        <taxon>Metazoa</taxon>
        <taxon>Chordata</taxon>
        <taxon>Craniata</taxon>
        <taxon>Vertebrata</taxon>
        <taxon>Euteleostomi</taxon>
        <taxon>Actinopterygii</taxon>
        <taxon>Neopterygii</taxon>
        <taxon>Teleostei</taxon>
        <taxon>Neoteleostei</taxon>
        <taxon>Acanthomorphata</taxon>
        <taxon>Ovalentaria</taxon>
        <taxon>Ambassidae</taxon>
        <taxon>Parambassis</taxon>
    </lineage>
</organism>
<dbReference type="SUPFAM" id="SSF49842">
    <property type="entry name" value="TNF-like"/>
    <property type="match status" value="1"/>
</dbReference>
<dbReference type="OrthoDB" id="8954529at2759"/>
<evidence type="ECO:0000256" key="1">
    <source>
        <dbReference type="ARBA" id="ARBA00004370"/>
    </source>
</evidence>
<dbReference type="PANTHER" id="PTHR11471:SF34">
    <property type="entry name" value="TUMOR NECROSIS FACTOR LIGAND SUPERFAMILY MEMBER 14"/>
    <property type="match status" value="1"/>
</dbReference>
<sequence length="243" mass="28311">MEKNLIGRNLPTACGDAVIDVRPDEPVLILIKHCRDMKQQEARLRLITLLLLLGCAALFCFTIIFEQRQQRNSEAGGQRSAAEQSAAYARQDRLCTADEDQNKSQKLRIDHSFVWETNMTDKFYIKWAPILGEEQEEKHAIVIPETGYYYIYVRFLLRCQDGDDDDKEEKFNRFFIELHKWNEGYNKDIKLTEAWDGVMCPPHGHRTVFVGQLFDLLEGDHVKVWIEDGYNLISRSSFGAFRE</sequence>
<dbReference type="GO" id="GO:0005615">
    <property type="term" value="C:extracellular space"/>
    <property type="evidence" value="ECO:0007669"/>
    <property type="project" value="UniProtKB-KW"/>
</dbReference>
<evidence type="ECO:0000256" key="3">
    <source>
        <dbReference type="ARBA" id="ARBA00022514"/>
    </source>
</evidence>
<proteinExistence type="inferred from homology"/>
<dbReference type="InParanoid" id="A0A6P7JB68"/>
<evidence type="ECO:0000256" key="2">
    <source>
        <dbReference type="ARBA" id="ARBA00008670"/>
    </source>
</evidence>
<accession>A0A6P7JB68</accession>
<dbReference type="GO" id="GO:0006955">
    <property type="term" value="P:immune response"/>
    <property type="evidence" value="ECO:0007669"/>
    <property type="project" value="InterPro"/>
</dbReference>
<keyword evidence="3" id="KW-0202">Cytokine</keyword>
<protein>
    <submittedName>
        <fullName evidence="8">Uncharacterized protein LOC114443923</fullName>
    </submittedName>
</protein>
<dbReference type="AlphaFoldDB" id="A0A6P7JB68"/>
<keyword evidence="4 5" id="KW-0472">Membrane</keyword>
<keyword evidence="7" id="KW-1185">Reference proteome</keyword>
<dbReference type="Gene3D" id="2.60.120.40">
    <property type="match status" value="1"/>
</dbReference>
<dbReference type="RefSeq" id="XP_028274102.1">
    <property type="nucleotide sequence ID" value="XM_028418301.1"/>
</dbReference>
<name>A0A6P7JB68_9TELE</name>
<dbReference type="GO" id="GO:0005125">
    <property type="term" value="F:cytokine activity"/>
    <property type="evidence" value="ECO:0007669"/>
    <property type="project" value="UniProtKB-KW"/>
</dbReference>
<gene>
    <name evidence="8" type="primary">LOC114443923</name>
</gene>
<dbReference type="GO" id="GO:0016020">
    <property type="term" value="C:membrane"/>
    <property type="evidence" value="ECO:0007669"/>
    <property type="project" value="UniProtKB-SubCell"/>
</dbReference>
<dbReference type="Pfam" id="PF00229">
    <property type="entry name" value="TNF"/>
    <property type="match status" value="1"/>
</dbReference>
<comment type="similarity">
    <text evidence="2">Belongs to the tumor necrosis factor family.</text>
</comment>
<evidence type="ECO:0000256" key="5">
    <source>
        <dbReference type="SAM" id="Phobius"/>
    </source>
</evidence>
<evidence type="ECO:0000259" key="6">
    <source>
        <dbReference type="Pfam" id="PF00229"/>
    </source>
</evidence>
<dbReference type="PANTHER" id="PTHR11471">
    <property type="entry name" value="TUMOR NECROSIS FACTOR FAMILY MEMBER"/>
    <property type="match status" value="1"/>
</dbReference>
<keyword evidence="5" id="KW-0812">Transmembrane</keyword>
<feature type="domain" description="THD" evidence="6">
    <location>
        <begin position="137"/>
        <end position="241"/>
    </location>
</feature>
<feature type="transmembrane region" description="Helical" evidence="5">
    <location>
        <begin position="46"/>
        <end position="65"/>
    </location>
</feature>
<comment type="subcellular location">
    <subcellularLocation>
        <location evidence="1">Membrane</location>
    </subcellularLocation>
</comment>
<dbReference type="Proteomes" id="UP000515145">
    <property type="component" value="Chromosome 12"/>
</dbReference>
<evidence type="ECO:0000313" key="7">
    <source>
        <dbReference type="Proteomes" id="UP000515145"/>
    </source>
</evidence>
<dbReference type="GO" id="GO:0005164">
    <property type="term" value="F:tumor necrosis factor receptor binding"/>
    <property type="evidence" value="ECO:0007669"/>
    <property type="project" value="InterPro"/>
</dbReference>
<dbReference type="InterPro" id="IPR006052">
    <property type="entry name" value="TNF_dom"/>
</dbReference>